<proteinExistence type="predicted"/>
<evidence type="ECO:0000313" key="3">
    <source>
        <dbReference type="Proteomes" id="UP000824262"/>
    </source>
</evidence>
<comment type="caution">
    <text evidence="2">The sequence shown here is derived from an EMBL/GenBank/DDBJ whole genome shotgun (WGS) entry which is preliminary data.</text>
</comment>
<dbReference type="Proteomes" id="UP000824262">
    <property type="component" value="Unassembled WGS sequence"/>
</dbReference>
<feature type="transmembrane region" description="Helical" evidence="1">
    <location>
        <begin position="6"/>
        <end position="28"/>
    </location>
</feature>
<reference evidence="2" key="2">
    <citation type="journal article" date="2021" name="PeerJ">
        <title>Extensive microbial diversity within the chicken gut microbiome revealed by metagenomics and culture.</title>
        <authorList>
            <person name="Gilroy R."/>
            <person name="Ravi A."/>
            <person name="Getino M."/>
            <person name="Pursley I."/>
            <person name="Horton D.L."/>
            <person name="Alikhan N.F."/>
            <person name="Baker D."/>
            <person name="Gharbi K."/>
            <person name="Hall N."/>
            <person name="Watson M."/>
            <person name="Adriaenssens E.M."/>
            <person name="Foster-Nyarko E."/>
            <person name="Jarju S."/>
            <person name="Secka A."/>
            <person name="Antonio M."/>
            <person name="Oren A."/>
            <person name="Chaudhuri R.R."/>
            <person name="La Ragione R."/>
            <person name="Hildebrand F."/>
            <person name="Pallen M.J."/>
        </authorList>
    </citation>
    <scope>NUCLEOTIDE SEQUENCE</scope>
    <source>
        <strain evidence="2">ChiBcolR7-354</strain>
    </source>
</reference>
<sequence>MPGHVIAISVIEYCLAAVLVLLSVLSFMRRGPLLSTSYLVADRTERSRMKTAANYRAAGLVYALLALAFLLLGLSSQFGLEYLTYAAAVLAISSAVAAFALPSRRGGKGRH</sequence>
<keyword evidence="1" id="KW-0812">Transmembrane</keyword>
<keyword evidence="1" id="KW-1133">Transmembrane helix</keyword>
<feature type="transmembrane region" description="Helical" evidence="1">
    <location>
        <begin position="53"/>
        <end position="76"/>
    </location>
</feature>
<reference evidence="2" key="1">
    <citation type="submission" date="2020-10" db="EMBL/GenBank/DDBJ databases">
        <authorList>
            <person name="Gilroy R."/>
        </authorList>
    </citation>
    <scope>NUCLEOTIDE SEQUENCE</scope>
    <source>
        <strain evidence="2">ChiBcolR7-354</strain>
    </source>
</reference>
<name>A0A9D1CST0_9FIRM</name>
<organism evidence="2 3">
    <name type="scientific">Candidatus Scatomorpha intestinavium</name>
    <dbReference type="NCBI Taxonomy" id="2840922"/>
    <lineage>
        <taxon>Bacteria</taxon>
        <taxon>Bacillati</taxon>
        <taxon>Bacillota</taxon>
        <taxon>Clostridia</taxon>
        <taxon>Eubacteriales</taxon>
        <taxon>Candidatus Scatomorpha</taxon>
    </lineage>
</organism>
<dbReference type="AlphaFoldDB" id="A0A9D1CST0"/>
<gene>
    <name evidence="2" type="ORF">IAB77_03650</name>
</gene>
<protein>
    <submittedName>
        <fullName evidence="2">DUF3784 domain-containing protein</fullName>
    </submittedName>
</protein>
<evidence type="ECO:0000256" key="1">
    <source>
        <dbReference type="SAM" id="Phobius"/>
    </source>
</evidence>
<dbReference type="EMBL" id="DVGA01000037">
    <property type="protein sequence ID" value="HIQ78334.1"/>
    <property type="molecule type" value="Genomic_DNA"/>
</dbReference>
<keyword evidence="1" id="KW-0472">Membrane</keyword>
<accession>A0A9D1CST0</accession>
<feature type="transmembrane region" description="Helical" evidence="1">
    <location>
        <begin position="82"/>
        <end position="101"/>
    </location>
</feature>
<evidence type="ECO:0000313" key="2">
    <source>
        <dbReference type="EMBL" id="HIQ78334.1"/>
    </source>
</evidence>